<dbReference type="OrthoDB" id="10386812at2759"/>
<dbReference type="KEGG" id="scm:SCHCO_01174287"/>
<evidence type="ECO:0000313" key="2">
    <source>
        <dbReference type="Proteomes" id="UP000007431"/>
    </source>
</evidence>
<feature type="non-terminal residue" evidence="1">
    <location>
        <position position="96"/>
    </location>
</feature>
<accession>D8QEK0</accession>
<sequence>MRHRDNAILTGVRCCTLLTNGLVLDYRNSQLSRHLAFAKRQTIVRLGNEADNGLSSRAAGRAVSVAAPAPHYAHRERMRAKATAIIALQIIDVRCA</sequence>
<proteinExistence type="predicted"/>
<name>D8QEK0_SCHCM</name>
<dbReference type="HOGENOM" id="CLU_2360948_0_0_1"/>
<protein>
    <submittedName>
        <fullName evidence="1">Uncharacterized protein</fullName>
    </submittedName>
</protein>
<dbReference type="GeneID" id="9596966"/>
<keyword evidence="2" id="KW-1185">Reference proteome</keyword>
<gene>
    <name evidence="1" type="ORF">SCHCODRAFT_112283</name>
</gene>
<dbReference type="AlphaFoldDB" id="D8QEK0"/>
<dbReference type="RefSeq" id="XP_003029085.1">
    <property type="nucleotide sequence ID" value="XM_003029039.1"/>
</dbReference>
<dbReference type="EMBL" id="GL377310">
    <property type="protein sequence ID" value="EFI94182.1"/>
    <property type="molecule type" value="Genomic_DNA"/>
</dbReference>
<dbReference type="InParanoid" id="D8QEK0"/>
<organism evidence="2">
    <name type="scientific">Schizophyllum commune (strain H4-8 / FGSC 9210)</name>
    <name type="common">Split gill fungus</name>
    <dbReference type="NCBI Taxonomy" id="578458"/>
    <lineage>
        <taxon>Eukaryota</taxon>
        <taxon>Fungi</taxon>
        <taxon>Dikarya</taxon>
        <taxon>Basidiomycota</taxon>
        <taxon>Agaricomycotina</taxon>
        <taxon>Agaricomycetes</taxon>
        <taxon>Agaricomycetidae</taxon>
        <taxon>Agaricales</taxon>
        <taxon>Schizophyllaceae</taxon>
        <taxon>Schizophyllum</taxon>
    </lineage>
</organism>
<reference evidence="1 2" key="1">
    <citation type="journal article" date="2010" name="Nat. Biotechnol.">
        <title>Genome sequence of the model mushroom Schizophyllum commune.</title>
        <authorList>
            <person name="Ohm R.A."/>
            <person name="de Jong J.F."/>
            <person name="Lugones L.G."/>
            <person name="Aerts A."/>
            <person name="Kothe E."/>
            <person name="Stajich J.E."/>
            <person name="de Vries R.P."/>
            <person name="Record E."/>
            <person name="Levasseur A."/>
            <person name="Baker S.E."/>
            <person name="Bartholomew K.A."/>
            <person name="Coutinho P.M."/>
            <person name="Erdmann S."/>
            <person name="Fowler T.J."/>
            <person name="Gathman A.C."/>
            <person name="Lombard V."/>
            <person name="Henrissat B."/>
            <person name="Knabe N."/>
            <person name="Kuees U."/>
            <person name="Lilly W.W."/>
            <person name="Lindquist E."/>
            <person name="Lucas S."/>
            <person name="Magnuson J.K."/>
            <person name="Piumi F."/>
            <person name="Raudaskoski M."/>
            <person name="Salamov A."/>
            <person name="Schmutz J."/>
            <person name="Schwarze F.W.M.R."/>
            <person name="vanKuyk P.A."/>
            <person name="Horton J.S."/>
            <person name="Grigoriev I.V."/>
            <person name="Woesten H.A.B."/>
        </authorList>
    </citation>
    <scope>NUCLEOTIDE SEQUENCE [LARGE SCALE GENOMIC DNA]</scope>
    <source>
        <strain evidence="2">H4-8 / FGSC 9210</strain>
    </source>
</reference>
<dbReference type="Proteomes" id="UP000007431">
    <property type="component" value="Unassembled WGS sequence"/>
</dbReference>
<dbReference type="VEuPathDB" id="FungiDB:SCHCODRAFT_01174287"/>
<evidence type="ECO:0000313" key="1">
    <source>
        <dbReference type="EMBL" id="EFI94182.1"/>
    </source>
</evidence>